<dbReference type="AlphaFoldDB" id="A0AAV7G006"/>
<name>A0AAV7G006_DENCH</name>
<dbReference type="PANTHER" id="PTHR33103:SF27">
    <property type="entry name" value="OS04G0594700 PROTEIN"/>
    <property type="match status" value="1"/>
</dbReference>
<dbReference type="EMBL" id="JAGFBR010000019">
    <property type="protein sequence ID" value="KAH0448999.1"/>
    <property type="molecule type" value="Genomic_DNA"/>
</dbReference>
<keyword evidence="2" id="KW-1185">Reference proteome</keyword>
<comment type="caution">
    <text evidence="1">The sequence shown here is derived from an EMBL/GenBank/DDBJ whole genome shotgun (WGS) entry which is preliminary data.</text>
</comment>
<dbReference type="Pfam" id="PF05056">
    <property type="entry name" value="DUF674"/>
    <property type="match status" value="1"/>
</dbReference>
<protein>
    <recommendedName>
        <fullName evidence="3">DUF674 family protein</fullName>
    </recommendedName>
</protein>
<reference evidence="1 2" key="1">
    <citation type="journal article" date="2021" name="Hortic Res">
        <title>Chromosome-scale assembly of the Dendrobium chrysotoxum genome enhances the understanding of orchid evolution.</title>
        <authorList>
            <person name="Zhang Y."/>
            <person name="Zhang G.Q."/>
            <person name="Zhang D."/>
            <person name="Liu X.D."/>
            <person name="Xu X.Y."/>
            <person name="Sun W.H."/>
            <person name="Yu X."/>
            <person name="Zhu X."/>
            <person name="Wang Z.W."/>
            <person name="Zhao X."/>
            <person name="Zhong W.Y."/>
            <person name="Chen H."/>
            <person name="Yin W.L."/>
            <person name="Huang T."/>
            <person name="Niu S.C."/>
            <person name="Liu Z.J."/>
        </authorList>
    </citation>
    <scope>NUCLEOTIDE SEQUENCE [LARGE SCALE GENOMIC DNA]</scope>
    <source>
        <strain evidence="1">Lindl</strain>
    </source>
</reference>
<proteinExistence type="predicted"/>
<dbReference type="Proteomes" id="UP000775213">
    <property type="component" value="Unassembled WGS sequence"/>
</dbReference>
<evidence type="ECO:0008006" key="3">
    <source>
        <dbReference type="Google" id="ProtNLM"/>
    </source>
</evidence>
<accession>A0AAV7G006</accession>
<evidence type="ECO:0000313" key="2">
    <source>
        <dbReference type="Proteomes" id="UP000775213"/>
    </source>
</evidence>
<organism evidence="1 2">
    <name type="scientific">Dendrobium chrysotoxum</name>
    <name type="common">Orchid</name>
    <dbReference type="NCBI Taxonomy" id="161865"/>
    <lineage>
        <taxon>Eukaryota</taxon>
        <taxon>Viridiplantae</taxon>
        <taxon>Streptophyta</taxon>
        <taxon>Embryophyta</taxon>
        <taxon>Tracheophyta</taxon>
        <taxon>Spermatophyta</taxon>
        <taxon>Magnoliopsida</taxon>
        <taxon>Liliopsida</taxon>
        <taxon>Asparagales</taxon>
        <taxon>Orchidaceae</taxon>
        <taxon>Epidendroideae</taxon>
        <taxon>Malaxideae</taxon>
        <taxon>Dendrobiinae</taxon>
        <taxon>Dendrobium</taxon>
    </lineage>
</organism>
<evidence type="ECO:0000313" key="1">
    <source>
        <dbReference type="EMBL" id="KAH0448999.1"/>
    </source>
</evidence>
<dbReference type="InterPro" id="IPR007750">
    <property type="entry name" value="DUF674"/>
</dbReference>
<sequence>MGSIMWLEWSPGKAREDRSGGGAGSMVKEERLSLNVWVDHAKKRVVLAEASNDFVDVLFSFLTLPLGTIVRLLSKNSDMGSIDNLYDSIEKLGDQYWRTEACRNMLLSPRNAAGKHCEELKLNVDGDNNSREFCYCKMESFISRSKCYFSSVRDRRCHCCGEVMDEAELLEKVETIENDGVFVKKNSVKYIITDDFHVKPYSVSYYYDMLKDSVVEDMYLMEERTLEFGREEITLFLNRTNNNVVCAELEEELANQLFSFLTFPLGSVLGLIGYSNFLGCMTNLYNSI</sequence>
<gene>
    <name evidence="1" type="ORF">IEQ34_022799</name>
</gene>
<dbReference type="PANTHER" id="PTHR33103">
    <property type="entry name" value="OS01G0153900 PROTEIN"/>
    <property type="match status" value="1"/>
</dbReference>